<accession>A0A517DQK3</accession>
<dbReference type="AlphaFoldDB" id="A0A517DQK3"/>
<keyword evidence="3" id="KW-1185">Reference proteome</keyword>
<proteinExistence type="predicted"/>
<dbReference type="Gene3D" id="1.10.3210.10">
    <property type="entry name" value="Hypothetical protein af1432"/>
    <property type="match status" value="1"/>
</dbReference>
<evidence type="ECO:0000259" key="1">
    <source>
        <dbReference type="PROSITE" id="PS51832"/>
    </source>
</evidence>
<dbReference type="SUPFAM" id="SSF109604">
    <property type="entry name" value="HD-domain/PDEase-like"/>
    <property type="match status" value="1"/>
</dbReference>
<dbReference type="InterPro" id="IPR006675">
    <property type="entry name" value="HDIG_dom"/>
</dbReference>
<dbReference type="InterPro" id="IPR003607">
    <property type="entry name" value="HD/PDEase_dom"/>
</dbReference>
<feature type="domain" description="HD-GYP" evidence="1">
    <location>
        <begin position="101"/>
        <end position="285"/>
    </location>
</feature>
<dbReference type="CDD" id="cd00077">
    <property type="entry name" value="HDc"/>
    <property type="match status" value="1"/>
</dbReference>
<evidence type="ECO:0000313" key="2">
    <source>
        <dbReference type="EMBL" id="QDR79635.1"/>
    </source>
</evidence>
<name>A0A517DQK3_9FIRM</name>
<dbReference type="Pfam" id="PF13487">
    <property type="entry name" value="HD_5"/>
    <property type="match status" value="1"/>
</dbReference>
<gene>
    <name evidence="2" type="ORF">SPTER_09130</name>
</gene>
<dbReference type="Proteomes" id="UP000320776">
    <property type="component" value="Chromosome"/>
</dbReference>
<dbReference type="SMART" id="SM00471">
    <property type="entry name" value="HDc"/>
    <property type="match status" value="1"/>
</dbReference>
<dbReference type="OrthoDB" id="9798833at2"/>
<reference evidence="2 3" key="1">
    <citation type="submission" date="2019-02" db="EMBL/GenBank/DDBJ databases">
        <title>Closed genome of Sporomusa termitida DSM 4440.</title>
        <authorList>
            <person name="Poehlein A."/>
            <person name="Daniel R."/>
        </authorList>
    </citation>
    <scope>NUCLEOTIDE SEQUENCE [LARGE SCALE GENOMIC DNA]</scope>
    <source>
        <strain evidence="2 3">DSM 4440</strain>
    </source>
</reference>
<dbReference type="RefSeq" id="WP_144349245.1">
    <property type="nucleotide sequence ID" value="NZ_CP036259.1"/>
</dbReference>
<protein>
    <submittedName>
        <fullName evidence="2">HDIG: HDIG domain protein</fullName>
    </submittedName>
</protein>
<evidence type="ECO:0000313" key="3">
    <source>
        <dbReference type="Proteomes" id="UP000320776"/>
    </source>
</evidence>
<dbReference type="EMBL" id="CP036259">
    <property type="protein sequence ID" value="QDR79635.1"/>
    <property type="molecule type" value="Genomic_DNA"/>
</dbReference>
<organism evidence="2 3">
    <name type="scientific">Sporomusa termitida</name>
    <dbReference type="NCBI Taxonomy" id="2377"/>
    <lineage>
        <taxon>Bacteria</taxon>
        <taxon>Bacillati</taxon>
        <taxon>Bacillota</taxon>
        <taxon>Negativicutes</taxon>
        <taxon>Selenomonadales</taxon>
        <taxon>Sporomusaceae</taxon>
        <taxon>Sporomusa</taxon>
    </lineage>
</organism>
<dbReference type="PANTHER" id="PTHR43155:SF2">
    <property type="entry name" value="CYCLIC DI-GMP PHOSPHODIESTERASE PA4108"/>
    <property type="match status" value="1"/>
</dbReference>
<dbReference type="NCBIfam" id="TIGR00277">
    <property type="entry name" value="HDIG"/>
    <property type="match status" value="1"/>
</dbReference>
<dbReference type="PANTHER" id="PTHR43155">
    <property type="entry name" value="CYCLIC DI-GMP PHOSPHODIESTERASE PA4108-RELATED"/>
    <property type="match status" value="1"/>
</dbReference>
<dbReference type="PROSITE" id="PS51832">
    <property type="entry name" value="HD_GYP"/>
    <property type="match status" value="1"/>
</dbReference>
<dbReference type="InterPro" id="IPR037522">
    <property type="entry name" value="HD_GYP_dom"/>
</dbReference>
<sequence length="285" mass="32011">MTKRSTEIISECFTEQESACFTKKDIYDSNGRLLLSNGQRITSEIIRKLQKLGAFLPEKSGDSADKPDVILAQAVQTFGARKNIRNDRITEQTYRILTAIVFESKDKPWWMYVNALSNYVQWLYTHSIDVAIISLMVAVELGYSEKEQGDLGLGAMMHDIGKLLVPKSIIQKPGPLTDMEMFTIQQHCELGMSSLKPFNLPEECTDIVLQHHEHLDGSGYPQGLKGDEIARNAQIVMIAEMLDGISSPRPYKQAQTIHAAIDILKSDEKKYPQELVLLLAKVLGL</sequence>
<dbReference type="KEGG" id="sted:SPTER_09130"/>